<accession>A0A1H6BDC6</accession>
<evidence type="ECO:0008006" key="5">
    <source>
        <dbReference type="Google" id="ProtNLM"/>
    </source>
</evidence>
<dbReference type="Pfam" id="PF04228">
    <property type="entry name" value="Zn_peptidase"/>
    <property type="match status" value="1"/>
</dbReference>
<dbReference type="Proteomes" id="UP000236723">
    <property type="component" value="Unassembled WGS sequence"/>
</dbReference>
<feature type="region of interest" description="Disordered" evidence="1">
    <location>
        <begin position="33"/>
        <end position="84"/>
    </location>
</feature>
<dbReference type="AlphaFoldDB" id="A0A1H6BDC6"/>
<feature type="compositionally biased region" description="Low complexity" evidence="1">
    <location>
        <begin position="39"/>
        <end position="60"/>
    </location>
</feature>
<dbReference type="EMBL" id="FNVO01000007">
    <property type="protein sequence ID" value="SEG58833.1"/>
    <property type="molecule type" value="Genomic_DNA"/>
</dbReference>
<protein>
    <recommendedName>
        <fullName evidence="5">Neutral zinc metallopeptidase</fullName>
    </recommendedName>
</protein>
<evidence type="ECO:0000256" key="1">
    <source>
        <dbReference type="SAM" id="MobiDB-lite"/>
    </source>
</evidence>
<dbReference type="InterPro" id="IPR007343">
    <property type="entry name" value="Uncharacterised_pept_Zn_put"/>
</dbReference>
<keyword evidence="2" id="KW-0732">Signal</keyword>
<proteinExistence type="predicted"/>
<reference evidence="4" key="1">
    <citation type="submission" date="2016-10" db="EMBL/GenBank/DDBJ databases">
        <authorList>
            <person name="Varghese N."/>
            <person name="Submissions S."/>
        </authorList>
    </citation>
    <scope>NUCLEOTIDE SEQUENCE [LARGE SCALE GENOMIC DNA]</scope>
    <source>
        <strain evidence="4">DSM 43163</strain>
    </source>
</reference>
<organism evidence="3 4">
    <name type="scientific">Thermomonospora echinospora</name>
    <dbReference type="NCBI Taxonomy" id="1992"/>
    <lineage>
        <taxon>Bacteria</taxon>
        <taxon>Bacillati</taxon>
        <taxon>Actinomycetota</taxon>
        <taxon>Actinomycetes</taxon>
        <taxon>Streptosporangiales</taxon>
        <taxon>Thermomonosporaceae</taxon>
        <taxon>Thermomonospora</taxon>
    </lineage>
</organism>
<dbReference type="RefSeq" id="WP_103938885.1">
    <property type="nucleotide sequence ID" value="NZ_FNVO01000007.1"/>
</dbReference>
<dbReference type="OrthoDB" id="9774900at2"/>
<feature type="signal peptide" evidence="2">
    <location>
        <begin position="1"/>
        <end position="22"/>
    </location>
</feature>
<evidence type="ECO:0000313" key="3">
    <source>
        <dbReference type="EMBL" id="SEG58833.1"/>
    </source>
</evidence>
<dbReference type="PROSITE" id="PS51257">
    <property type="entry name" value="PROKAR_LIPOPROTEIN"/>
    <property type="match status" value="1"/>
</dbReference>
<evidence type="ECO:0000256" key="2">
    <source>
        <dbReference type="SAM" id="SignalP"/>
    </source>
</evidence>
<feature type="chain" id="PRO_5009293592" description="Neutral zinc metallopeptidase" evidence="2">
    <location>
        <begin position="23"/>
        <end position="275"/>
    </location>
</feature>
<gene>
    <name evidence="3" type="ORF">SAMN04489712_10725</name>
</gene>
<dbReference type="SUPFAM" id="SSF55486">
    <property type="entry name" value="Metalloproteases ('zincins'), catalytic domain"/>
    <property type="match status" value="1"/>
</dbReference>
<keyword evidence="4" id="KW-1185">Reference proteome</keyword>
<name>A0A1H6BDC6_9ACTN</name>
<sequence>MHTPRRSLAVLALGAALMGASACSFQIGEIDKAGSTSRPGTTATGAPQGAGTPGTPGTAGVDSTGEPTPVAGSTGGPAPAGQIDETEFGEDITAAPQVVDEYWRTHWSEFFTGTYTSPRVHGGYNGNDLSTAPTCAGQPATKFNAFYCIPEDYIAWDDNLMRAGYAQGDAWVYLVIAHEWGHAIQNRLRMEHVAQASELQADCLAGATLYGAKRDGTLTFEEGDVKELSNGLVAIGDDAEWTDPEDHGDPIQRITAFGKGRDGGVGACIPEAQTS</sequence>
<evidence type="ECO:0000313" key="4">
    <source>
        <dbReference type="Proteomes" id="UP000236723"/>
    </source>
</evidence>